<gene>
    <name evidence="1" type="ORF">MPLG2_3654</name>
</gene>
<dbReference type="InterPro" id="IPR022454">
    <property type="entry name" value="CHP03883_F420-assoc"/>
</dbReference>
<dbReference type="InterPro" id="IPR018766">
    <property type="entry name" value="Zinicin_2"/>
</dbReference>
<evidence type="ECO:0008006" key="3">
    <source>
        <dbReference type="Google" id="ProtNLM"/>
    </source>
</evidence>
<dbReference type="InterPro" id="IPR042271">
    <property type="entry name" value="Zinicin_2_N"/>
</dbReference>
<dbReference type="SUPFAM" id="SSF55486">
    <property type="entry name" value="Metalloproteases ('zincins'), catalytic domain"/>
    <property type="match status" value="1"/>
</dbReference>
<evidence type="ECO:0000313" key="2">
    <source>
        <dbReference type="Proteomes" id="UP000238164"/>
    </source>
</evidence>
<evidence type="ECO:0000313" key="1">
    <source>
        <dbReference type="EMBL" id="SPD88684.1"/>
    </source>
</evidence>
<dbReference type="EMBL" id="LT985188">
    <property type="protein sequence ID" value="SPD88684.1"/>
    <property type="molecule type" value="Genomic_DNA"/>
</dbReference>
<dbReference type="AlphaFoldDB" id="A0A2N9JKW5"/>
<dbReference type="Pfam" id="PF10103">
    <property type="entry name" value="Zincin_2"/>
    <property type="match status" value="2"/>
</dbReference>
<dbReference type="Proteomes" id="UP000238164">
    <property type="component" value="Chromosome 1"/>
</dbReference>
<dbReference type="NCBIfam" id="TIGR03883">
    <property type="entry name" value="DUF2342_F420"/>
    <property type="match status" value="1"/>
</dbReference>
<sequence>MHALSHRRTASHGSDTRLRRMSAVPCVDWGVSTQVGGFLVPPGVEVGREQAAEAVADLRAAAARAVEAVAEASALPVTRANEVLVVDRVAWVRAAVVMSQTMLAATGQQPPATLGDKVAARLAGAQLGAALAFVATRILGQFDPYSPPGRLLLVAPNIVAAERAMALEPHGFRQWVCLHEQTHRAQFDAAPWLPDHLLGLMRRMFTDDEPHVGLLSAGQGATFDSITAVMSLLEGHADVMMDRAAPGLVPQVDLLRRSMEARRDAPGLVHLIFRVLGLTAKREQYRDGARFCRAVLDAAGVDALNLAFAAPDLLPDPAELHDPDRWLRRVPARVG</sequence>
<proteinExistence type="predicted"/>
<dbReference type="PANTHER" id="PTHR39420:SF1">
    <property type="entry name" value="HYDROLASE"/>
    <property type="match status" value="1"/>
</dbReference>
<protein>
    <recommendedName>
        <fullName evidence="3">Hydrolase</fullName>
    </recommendedName>
</protein>
<dbReference type="NCBIfam" id="TIGR03624">
    <property type="entry name" value="putative hydrolase"/>
    <property type="match status" value="1"/>
</dbReference>
<organism evidence="1 2">
    <name type="scientific">Micropruina glycogenica</name>
    <dbReference type="NCBI Taxonomy" id="75385"/>
    <lineage>
        <taxon>Bacteria</taxon>
        <taxon>Bacillati</taxon>
        <taxon>Actinomycetota</taxon>
        <taxon>Actinomycetes</taxon>
        <taxon>Propionibacteriales</taxon>
        <taxon>Nocardioidaceae</taxon>
        <taxon>Micropruina</taxon>
    </lineage>
</organism>
<name>A0A2N9JKW5_9ACTN</name>
<keyword evidence="2" id="KW-1185">Reference proteome</keyword>
<accession>A0A2N9JKW5</accession>
<reference evidence="1 2" key="1">
    <citation type="submission" date="2018-02" db="EMBL/GenBank/DDBJ databases">
        <authorList>
            <person name="Cohen D.B."/>
            <person name="Kent A.D."/>
        </authorList>
    </citation>
    <scope>NUCLEOTIDE SEQUENCE [LARGE SCALE GENOMIC DNA]</scope>
    <source>
        <strain evidence="1">1</strain>
    </source>
</reference>
<dbReference type="Gene3D" id="1.20.150.30">
    <property type="entry name" value="Zincin-like metallopeptidase, N-terminal domain"/>
    <property type="match status" value="1"/>
</dbReference>
<dbReference type="KEGG" id="mgg:MPLG2_3654"/>
<dbReference type="PANTHER" id="PTHR39420">
    <property type="match status" value="1"/>
</dbReference>